<dbReference type="AlphaFoldDB" id="A0A9W8W6I7"/>
<dbReference type="Gene3D" id="3.40.630.30">
    <property type="match status" value="1"/>
</dbReference>
<dbReference type="CDD" id="cd04301">
    <property type="entry name" value="NAT_SF"/>
    <property type="match status" value="1"/>
</dbReference>
<dbReference type="OrthoDB" id="41532at2759"/>
<evidence type="ECO:0000256" key="1">
    <source>
        <dbReference type="ARBA" id="ARBA00022679"/>
    </source>
</evidence>
<dbReference type="SUPFAM" id="SSF55729">
    <property type="entry name" value="Acyl-CoA N-acyltransferases (Nat)"/>
    <property type="match status" value="1"/>
</dbReference>
<reference evidence="3" key="1">
    <citation type="submission" date="2022-10" db="EMBL/GenBank/DDBJ databases">
        <title>Tapping the CABI collections for fungal endophytes: first genome assemblies for Collariella, Neodidymelliopsis, Ascochyta clinopodiicola, Didymella pomorum, Didymosphaeria variabile, Neocosmospora piperis and Neocucurbitaria cava.</title>
        <authorList>
            <person name="Hill R."/>
        </authorList>
    </citation>
    <scope>NUCLEOTIDE SEQUENCE</scope>
    <source>
        <strain evidence="3">IMI 366586</strain>
    </source>
</reference>
<evidence type="ECO:0000313" key="3">
    <source>
        <dbReference type="EMBL" id="KAJ4313580.1"/>
    </source>
</evidence>
<dbReference type="PANTHER" id="PTHR13947:SF37">
    <property type="entry name" value="LD18367P"/>
    <property type="match status" value="1"/>
</dbReference>
<accession>A0A9W8W6I7</accession>
<keyword evidence="1" id="KW-0808">Transferase</keyword>
<dbReference type="PANTHER" id="PTHR13947">
    <property type="entry name" value="GNAT FAMILY N-ACETYLTRANSFERASE"/>
    <property type="match status" value="1"/>
</dbReference>
<dbReference type="EMBL" id="JAPEUR010000254">
    <property type="protein sequence ID" value="KAJ4313580.1"/>
    <property type="molecule type" value="Genomic_DNA"/>
</dbReference>
<keyword evidence="4" id="KW-1185">Reference proteome</keyword>
<dbReference type="PROSITE" id="PS51186">
    <property type="entry name" value="GNAT"/>
    <property type="match status" value="1"/>
</dbReference>
<evidence type="ECO:0000313" key="4">
    <source>
        <dbReference type="Proteomes" id="UP001140502"/>
    </source>
</evidence>
<dbReference type="Pfam" id="PF00583">
    <property type="entry name" value="Acetyltransf_1"/>
    <property type="match status" value="1"/>
</dbReference>
<comment type="caution">
    <text evidence="3">The sequence shown here is derived from an EMBL/GenBank/DDBJ whole genome shotgun (WGS) entry which is preliminary data.</text>
</comment>
<name>A0A9W8W6I7_9HYPO</name>
<organism evidence="3 4">
    <name type="scientific">Fusarium piperis</name>
    <dbReference type="NCBI Taxonomy" id="1435070"/>
    <lineage>
        <taxon>Eukaryota</taxon>
        <taxon>Fungi</taxon>
        <taxon>Dikarya</taxon>
        <taxon>Ascomycota</taxon>
        <taxon>Pezizomycotina</taxon>
        <taxon>Sordariomycetes</taxon>
        <taxon>Hypocreomycetidae</taxon>
        <taxon>Hypocreales</taxon>
        <taxon>Nectriaceae</taxon>
        <taxon>Fusarium</taxon>
        <taxon>Fusarium solani species complex</taxon>
    </lineage>
</organism>
<feature type="domain" description="N-acetyltransferase" evidence="2">
    <location>
        <begin position="33"/>
        <end position="171"/>
    </location>
</feature>
<dbReference type="InterPro" id="IPR016181">
    <property type="entry name" value="Acyl_CoA_acyltransferase"/>
</dbReference>
<dbReference type="InterPro" id="IPR000182">
    <property type="entry name" value="GNAT_dom"/>
</dbReference>
<protein>
    <recommendedName>
        <fullName evidence="2">N-acetyltransferase domain-containing protein</fullName>
    </recommendedName>
</protein>
<evidence type="ECO:0000259" key="2">
    <source>
        <dbReference type="PROSITE" id="PS51186"/>
    </source>
</evidence>
<dbReference type="GO" id="GO:0008080">
    <property type="term" value="F:N-acetyltransferase activity"/>
    <property type="evidence" value="ECO:0007669"/>
    <property type="project" value="InterPro"/>
</dbReference>
<proteinExistence type="predicted"/>
<dbReference type="Proteomes" id="UP001140502">
    <property type="component" value="Unassembled WGS sequence"/>
</dbReference>
<sequence>MAGTPTITIEPGYRPGFLARCLEMHIAFYHPSVHWGLAFETSLAKDFAEIIERLATNPRNQVWAAVETPPASTSPGVFTQRIVGTLLIDAESMKTTGTAQIRGFIVDERVRGLGIGKRLLAAAMEFIESNGFDRAALYTSDTQDTAVYLYKKAGFVVELDEEKIVWEKPLRVLQLTWKREQTADQETNGVAEGKTANLGCMVTE</sequence>
<gene>
    <name evidence="3" type="ORF">N0V84_009337</name>
</gene>
<dbReference type="InterPro" id="IPR050769">
    <property type="entry name" value="NAT_camello-type"/>
</dbReference>